<dbReference type="EMBL" id="JABZGU010000012">
    <property type="protein sequence ID" value="MBF4802431.1"/>
    <property type="molecule type" value="Genomic_DNA"/>
</dbReference>
<dbReference type="PROSITE" id="PS51658">
    <property type="entry name" value="BFN"/>
    <property type="match status" value="1"/>
</dbReference>
<dbReference type="GO" id="GO:0004518">
    <property type="term" value="F:nuclease activity"/>
    <property type="evidence" value="ECO:0007669"/>
    <property type="project" value="InterPro"/>
</dbReference>
<protein>
    <submittedName>
        <fullName evidence="3">Bifunctional nuclease family protein</fullName>
    </submittedName>
</protein>
<dbReference type="Proteomes" id="UP000787322">
    <property type="component" value="Unassembled WGS sequence"/>
</dbReference>
<dbReference type="Pfam" id="PF02577">
    <property type="entry name" value="BFN_dom"/>
    <property type="match status" value="1"/>
</dbReference>
<accession>A0A930W4D7</accession>
<evidence type="ECO:0000313" key="5">
    <source>
        <dbReference type="Proteomes" id="UP000772566"/>
    </source>
</evidence>
<evidence type="ECO:0000313" key="3">
    <source>
        <dbReference type="EMBL" id="MBF4808994.1"/>
    </source>
</evidence>
<dbReference type="Gene3D" id="3.10.690.10">
    <property type="entry name" value="Bifunctional nuclease domain"/>
    <property type="match status" value="1"/>
</dbReference>
<dbReference type="PANTHER" id="PTHR15160:SF1">
    <property type="entry name" value="VON HIPPEL-LINDAU DISEASE TUMOR SUPPRESSOR"/>
    <property type="match status" value="1"/>
</dbReference>
<dbReference type="EMBL" id="JABZGT010000074">
    <property type="protein sequence ID" value="MBF4808994.1"/>
    <property type="molecule type" value="Genomic_DNA"/>
</dbReference>
<dbReference type="AlphaFoldDB" id="A0A930W4D7"/>
<dbReference type="EMBL" id="CP097092">
    <property type="protein sequence ID" value="UQF78136.1"/>
    <property type="molecule type" value="Genomic_DNA"/>
</dbReference>
<dbReference type="InterPro" id="IPR003729">
    <property type="entry name" value="Bi_nuclease_dom"/>
</dbReference>
<evidence type="ECO:0000259" key="1">
    <source>
        <dbReference type="PROSITE" id="PS51658"/>
    </source>
</evidence>
<evidence type="ECO:0000313" key="4">
    <source>
        <dbReference type="EMBL" id="UQF78136.1"/>
    </source>
</evidence>
<gene>
    <name evidence="3" type="ORF">HXK23_02015</name>
    <name evidence="2" type="ORF">HXK24_01175</name>
    <name evidence="4" type="ORF">M3I19_00035</name>
</gene>
<dbReference type="Proteomes" id="UP000772566">
    <property type="component" value="Unassembled WGS sequence"/>
</dbReference>
<sequence>MSLKRMDIQTVVVGGGPISSVIVLRLHDPRGVSSLSLPIKIGNIEASAISLGIDQESTERPLTHDLLRSVLDSLDADIKSVRIVGVRGTTFFSQIELISKEGEHIYVDARPSDAIALAVRTNAPIFADESVLEIAAAPDFTDVEKDVQAQELEEFRQFIEDVSPEDFS</sequence>
<reference evidence="3" key="1">
    <citation type="submission" date="2020-04" db="EMBL/GenBank/DDBJ databases">
        <title>Deep metagenomics examines the oral microbiome during advanced dental caries in children, revealing novel taxa and co-occurrences with host molecules.</title>
        <authorList>
            <person name="Baker J.L."/>
            <person name="Morton J.T."/>
            <person name="Dinis M."/>
            <person name="Alvarez R."/>
            <person name="Tran N.C."/>
            <person name="Knight R."/>
            <person name="Edlund A."/>
        </authorList>
    </citation>
    <scope>NUCLEOTIDE SEQUENCE</scope>
    <source>
        <strain evidence="3">JCVI_22A_bin.2</strain>
        <strain evidence="2">JCVI_3_bin.11</strain>
    </source>
</reference>
<dbReference type="SUPFAM" id="SSF103256">
    <property type="entry name" value="Hypothetical protein TM0160"/>
    <property type="match status" value="1"/>
</dbReference>
<evidence type="ECO:0000313" key="2">
    <source>
        <dbReference type="EMBL" id="MBF4802431.1"/>
    </source>
</evidence>
<organism evidence="3 5">
    <name type="scientific">Lancefieldella parvula</name>
    <dbReference type="NCBI Taxonomy" id="1382"/>
    <lineage>
        <taxon>Bacteria</taxon>
        <taxon>Bacillati</taxon>
        <taxon>Actinomycetota</taxon>
        <taxon>Coriobacteriia</taxon>
        <taxon>Coriobacteriales</taxon>
        <taxon>Atopobiaceae</taxon>
        <taxon>Lancefieldella</taxon>
    </lineage>
</organism>
<proteinExistence type="predicted"/>
<reference evidence="4" key="2">
    <citation type="submission" date="2022-05" db="EMBL/GenBank/DDBJ databases">
        <title>Using nanopore sequencing to obtain complete genomes from saliva samples.</title>
        <authorList>
            <person name="Baker J.L."/>
        </authorList>
    </citation>
    <scope>NUCLEOTIDE SEQUENCE</scope>
    <source>
        <strain evidence="4">JCVI-JB-Lp32</strain>
    </source>
</reference>
<dbReference type="InterPro" id="IPR036104">
    <property type="entry name" value="BFN_sf"/>
</dbReference>
<dbReference type="PANTHER" id="PTHR15160">
    <property type="entry name" value="VON HIPPEL-LINDAU PROTEIN"/>
    <property type="match status" value="1"/>
</dbReference>
<dbReference type="Proteomes" id="UP000831562">
    <property type="component" value="Chromosome"/>
</dbReference>
<feature type="domain" description="BFN" evidence="1">
    <location>
        <begin position="3"/>
        <end position="139"/>
    </location>
</feature>
<name>A0A930W4D7_9ACTN</name>